<dbReference type="Pfam" id="PF02298">
    <property type="entry name" value="Cu_bind_like"/>
    <property type="match status" value="1"/>
</dbReference>
<evidence type="ECO:0000259" key="11">
    <source>
        <dbReference type="PROSITE" id="PS51485"/>
    </source>
</evidence>
<dbReference type="PANTHER" id="PTHR33021:SF197">
    <property type="entry name" value="EARLY NODULIN-LIKE PROTEIN 13"/>
    <property type="match status" value="1"/>
</dbReference>
<keyword evidence="7" id="KW-0325">Glycoprotein</keyword>
<evidence type="ECO:0000256" key="7">
    <source>
        <dbReference type="ARBA" id="ARBA00023180"/>
    </source>
</evidence>
<evidence type="ECO:0000256" key="10">
    <source>
        <dbReference type="SAM" id="SignalP"/>
    </source>
</evidence>
<dbReference type="InterPro" id="IPR003245">
    <property type="entry name" value="Phytocyanin_dom"/>
</dbReference>
<dbReference type="GO" id="GO:0098552">
    <property type="term" value="C:side of membrane"/>
    <property type="evidence" value="ECO:0007669"/>
    <property type="project" value="UniProtKB-KW"/>
</dbReference>
<evidence type="ECO:0000256" key="4">
    <source>
        <dbReference type="ARBA" id="ARBA00022729"/>
    </source>
</evidence>
<dbReference type="InterPro" id="IPR041846">
    <property type="entry name" value="ENL_dom"/>
</dbReference>
<keyword evidence="12" id="KW-1185">Reference proteome</keyword>
<keyword evidence="3" id="KW-0336">GPI-anchor</keyword>
<dbReference type="CDD" id="cd11019">
    <property type="entry name" value="OsENODL1_like"/>
    <property type="match status" value="1"/>
</dbReference>
<dbReference type="STRING" id="4432.A0A1U8ARE2"/>
<feature type="signal peptide" evidence="10">
    <location>
        <begin position="1"/>
        <end position="26"/>
    </location>
</feature>
<accession>A0A1U8ARE2</accession>
<dbReference type="FunCoup" id="A0A1U8ARE2">
    <property type="interactions" value="233"/>
</dbReference>
<dbReference type="GO" id="GO:0009055">
    <property type="term" value="F:electron transfer activity"/>
    <property type="evidence" value="ECO:0007669"/>
    <property type="project" value="InterPro"/>
</dbReference>
<evidence type="ECO:0000256" key="9">
    <source>
        <dbReference type="ARBA" id="ARBA00035011"/>
    </source>
</evidence>
<dbReference type="FunFam" id="2.60.40.420:FF:000069">
    <property type="entry name" value="Early nodulin-like protein 1"/>
    <property type="match status" value="1"/>
</dbReference>
<sequence>MASSSSALLSSLLVLFSILLFGFTEARDILVGGNANAWKIPSNESASLSLWAAATRFRIGDSLVWKYDPKKDSVLQVTKEAYTACNTSNPIAAYKDGNTKVELDRSGPFYFISGTEDNCQKGEKMTVVVLSPRHHGSGSSAPAPAPAVAQEGPALAPTSGVHGLRSGFSLVLLGSLVGMMLL</sequence>
<dbReference type="OMA" id="TRDDYNH"/>
<keyword evidence="2" id="KW-1003">Cell membrane</keyword>
<dbReference type="RefSeq" id="XP_010265566.1">
    <property type="nucleotide sequence ID" value="XM_010267264.2"/>
</dbReference>
<dbReference type="InParanoid" id="A0A1U8ARE2"/>
<dbReference type="Proteomes" id="UP000189703">
    <property type="component" value="Unplaced"/>
</dbReference>
<comment type="subcellular location">
    <subcellularLocation>
        <location evidence="1">Cell membrane</location>
        <topology evidence="1">Lipid-anchor</topology>
        <topology evidence="1">GPI-anchor</topology>
    </subcellularLocation>
</comment>
<dbReference type="eggNOG" id="ENOG502RZS4">
    <property type="taxonomic scope" value="Eukaryota"/>
</dbReference>
<dbReference type="OrthoDB" id="1937044at2759"/>
<evidence type="ECO:0000256" key="2">
    <source>
        <dbReference type="ARBA" id="ARBA00022475"/>
    </source>
</evidence>
<feature type="domain" description="Phytocyanin" evidence="11">
    <location>
        <begin position="27"/>
        <end position="131"/>
    </location>
</feature>
<reference evidence="13" key="1">
    <citation type="submission" date="2025-08" db="UniProtKB">
        <authorList>
            <consortium name="RefSeq"/>
        </authorList>
    </citation>
    <scope>IDENTIFICATION</scope>
</reference>
<evidence type="ECO:0000313" key="13">
    <source>
        <dbReference type="RefSeq" id="XP_010265566.1"/>
    </source>
</evidence>
<protein>
    <submittedName>
        <fullName evidence="13">Early nodulin-like protein 1</fullName>
    </submittedName>
</protein>
<proteinExistence type="inferred from homology"/>
<dbReference type="PROSITE" id="PS51485">
    <property type="entry name" value="PHYTOCYANIN"/>
    <property type="match status" value="1"/>
</dbReference>
<evidence type="ECO:0000256" key="6">
    <source>
        <dbReference type="ARBA" id="ARBA00023157"/>
    </source>
</evidence>
<keyword evidence="6" id="KW-1015">Disulfide bond</keyword>
<dbReference type="PANTHER" id="PTHR33021">
    <property type="entry name" value="BLUE COPPER PROTEIN"/>
    <property type="match status" value="1"/>
</dbReference>
<evidence type="ECO:0000256" key="3">
    <source>
        <dbReference type="ARBA" id="ARBA00022622"/>
    </source>
</evidence>
<keyword evidence="8" id="KW-0449">Lipoprotein</keyword>
<evidence type="ECO:0000256" key="8">
    <source>
        <dbReference type="ARBA" id="ARBA00023288"/>
    </source>
</evidence>
<name>A0A1U8ARE2_NELNU</name>
<evidence type="ECO:0000256" key="5">
    <source>
        <dbReference type="ARBA" id="ARBA00023136"/>
    </source>
</evidence>
<dbReference type="InterPro" id="IPR008972">
    <property type="entry name" value="Cupredoxin"/>
</dbReference>
<organism evidence="12 13">
    <name type="scientific">Nelumbo nucifera</name>
    <name type="common">Sacred lotus</name>
    <dbReference type="NCBI Taxonomy" id="4432"/>
    <lineage>
        <taxon>Eukaryota</taxon>
        <taxon>Viridiplantae</taxon>
        <taxon>Streptophyta</taxon>
        <taxon>Embryophyta</taxon>
        <taxon>Tracheophyta</taxon>
        <taxon>Spermatophyta</taxon>
        <taxon>Magnoliopsida</taxon>
        <taxon>Proteales</taxon>
        <taxon>Nelumbonaceae</taxon>
        <taxon>Nelumbo</taxon>
    </lineage>
</organism>
<comment type="similarity">
    <text evidence="9">Belongs to the early nodulin-like (ENODL) family.</text>
</comment>
<dbReference type="GO" id="GO:0005886">
    <property type="term" value="C:plasma membrane"/>
    <property type="evidence" value="ECO:0000318"/>
    <property type="project" value="GO_Central"/>
</dbReference>
<feature type="chain" id="PRO_5010589143" evidence="10">
    <location>
        <begin position="27"/>
        <end position="182"/>
    </location>
</feature>
<dbReference type="GeneID" id="104603268"/>
<dbReference type="SUPFAM" id="SSF49503">
    <property type="entry name" value="Cupredoxins"/>
    <property type="match status" value="1"/>
</dbReference>
<evidence type="ECO:0000313" key="12">
    <source>
        <dbReference type="Proteomes" id="UP000189703"/>
    </source>
</evidence>
<dbReference type="InterPro" id="IPR039391">
    <property type="entry name" value="Phytocyanin-like"/>
</dbReference>
<dbReference type="KEGG" id="nnu:104603268"/>
<gene>
    <name evidence="13" type="primary">LOC104603268</name>
</gene>
<dbReference type="AlphaFoldDB" id="A0A1U8ARE2"/>
<keyword evidence="5" id="KW-0472">Membrane</keyword>
<dbReference type="Gene3D" id="2.60.40.420">
    <property type="entry name" value="Cupredoxins - blue copper proteins"/>
    <property type="match status" value="1"/>
</dbReference>
<evidence type="ECO:0000256" key="1">
    <source>
        <dbReference type="ARBA" id="ARBA00004609"/>
    </source>
</evidence>
<keyword evidence="4 10" id="KW-0732">Signal</keyword>